<dbReference type="PANTHER" id="PTHR39596:SF3">
    <property type="entry name" value="HETEROKARYON INCOMPATIBILITY DOMAIN-CONTAINING PROTEIN"/>
    <property type="match status" value="1"/>
</dbReference>
<organism evidence="1 2">
    <name type="scientific">Talaromyces pinophilus</name>
    <name type="common">Penicillium pinophilum</name>
    <dbReference type="NCBI Taxonomy" id="128442"/>
    <lineage>
        <taxon>Eukaryota</taxon>
        <taxon>Fungi</taxon>
        <taxon>Dikarya</taxon>
        <taxon>Ascomycota</taxon>
        <taxon>Pezizomycotina</taxon>
        <taxon>Eurotiomycetes</taxon>
        <taxon>Eurotiomycetidae</taxon>
        <taxon>Eurotiales</taxon>
        <taxon>Trichocomaceae</taxon>
        <taxon>Talaromyces</taxon>
        <taxon>Talaromyces sect. Talaromyces</taxon>
    </lineage>
</organism>
<gene>
    <name evidence="1" type="ORF">TCE0_013f01183</name>
</gene>
<protein>
    <recommendedName>
        <fullName evidence="3">Heterokaryon incompatibility domain-containing protein</fullName>
    </recommendedName>
</protein>
<dbReference type="PANTHER" id="PTHR39596">
    <property type="match status" value="1"/>
</dbReference>
<evidence type="ECO:0008006" key="3">
    <source>
        <dbReference type="Google" id="ProtNLM"/>
    </source>
</evidence>
<keyword evidence="2" id="KW-1185">Reference proteome</keyword>
<dbReference type="Proteomes" id="UP000053095">
    <property type="component" value="Unassembled WGS sequence"/>
</dbReference>
<evidence type="ECO:0000313" key="1">
    <source>
        <dbReference type="EMBL" id="GAM33927.1"/>
    </source>
</evidence>
<dbReference type="EMBL" id="DF933809">
    <property type="protein sequence ID" value="GAM33927.1"/>
    <property type="molecule type" value="Genomic_DNA"/>
</dbReference>
<name>A0A698XLS7_TALPI</name>
<evidence type="ECO:0000313" key="2">
    <source>
        <dbReference type="Proteomes" id="UP000053095"/>
    </source>
</evidence>
<reference evidence="2" key="1">
    <citation type="journal article" date="2015" name="Genome Announc.">
        <title>Draft genome sequence of Talaromyces cellulolyticus strain Y-94, a source of lignocellulosic biomass-degrading enzymes.</title>
        <authorList>
            <person name="Fujii T."/>
            <person name="Koike H."/>
            <person name="Sawayama S."/>
            <person name="Yano S."/>
            <person name="Inoue H."/>
        </authorList>
    </citation>
    <scope>NUCLEOTIDE SEQUENCE [LARGE SCALE GENOMIC DNA]</scope>
    <source>
        <strain evidence="2">Y-94</strain>
    </source>
</reference>
<sequence length="787" mass="89321">MDHFILPSGIDHYIKIPYKCTIKYIPGDFLTFPERHGWKDNHIPEDDAFGGREPSEVEAFFQTWLYFGMLLEVLHVAGVEADTYDFVSRDDVHGTAFITTKSLSSLIRRWQRKYRVSSECHCWLFVTGEYQPTEKFLKLSGCKKKPCWRKLVTMTDIEGLHTIVAVLQKVHWFIERYCGIRENTKIIPAAKSWPVDDTVALSIAALGFTFSEAIEDIYRVRGGSKLSWNVDTLLKDRLRRANWCPSLIDTTVTDFSIDGLYYLGANPQRDTEDHAQCTELRCVSKGLNRDVYRTRHVTDDCQCEHHEPSMDRMLDIISNGGTPLVVWTETDGKPLHLQEYKSTPGHVPSVEIGADGMPVIPERVPIYVAISHVWADGLGNEHQNSLPACQLSRIQRLVDEVYGFGPNGKPGHAPFWMDTLCVPVRKAHDVFRKKCIVAMRNIYQQAAAVLVLDAGIQKIPVSAPLADQSMALYESGWVRRLWTFQEGFLARQLLFCVQDASIHVETMEQQISDYTKNLRRHGHYTPFVDIARGNVTSYYTLLKGAVARSFASKNDARIRRVLCAATILGMDPTPFLDPERPIDDLPQKVSLADLRMETFLRYMGRFPAGIIFNRLPRLQRDGYRWAPKSLMAGRVVDMMRGMDVVHDYNGIGRMCRIDGSSVALAVEYPGFKLHSSSFAWVEGSRMVLSSSPGSQKSLYQVELLPEGDGDFGRWNEGLQYYLVVTKFSTKEADVWGPAILGSRRPDDGLKLRHECCARIKLIPAALEDNLLVVPGEKLQEDTLWFVQ</sequence>
<dbReference type="AlphaFoldDB" id="A0A698XLS7"/>
<accession>A0A698XLS7</accession>
<proteinExistence type="predicted"/>